<name>A0ABW7KST1_9NOCA</name>
<accession>A0ABW7KST1</accession>
<dbReference type="SUPFAM" id="SSF110849">
    <property type="entry name" value="ParB/Sulfiredoxin"/>
    <property type="match status" value="1"/>
</dbReference>
<feature type="domain" description="ParB-like N-terminal" evidence="2">
    <location>
        <begin position="28"/>
        <end position="112"/>
    </location>
</feature>
<dbReference type="InterPro" id="IPR036086">
    <property type="entry name" value="ParB/Sulfiredoxin_sf"/>
</dbReference>
<feature type="region of interest" description="Disordered" evidence="1">
    <location>
        <begin position="222"/>
        <end position="258"/>
    </location>
</feature>
<evidence type="ECO:0000313" key="3">
    <source>
        <dbReference type="EMBL" id="MFH5232809.1"/>
    </source>
</evidence>
<reference evidence="5 6" key="1">
    <citation type="submission" date="2024-10" db="EMBL/GenBank/DDBJ databases">
        <authorList>
            <person name="Riesco R."/>
        </authorList>
    </citation>
    <scope>NUCLEOTIDE SEQUENCE [LARGE SCALE GENOMIC DNA]</scope>
    <source>
        <strain evidence="4 5">NCIMB 15448</strain>
        <strain evidence="3 6">NCIMB 15450</strain>
    </source>
</reference>
<sequence length="359" mass="38482">MNIQSGNDTSSESVVQQWIRDGAKAPAVSVPVASLLPADSPRINGCKVSHAKVLAACDELLPPIVVHRDTMRVVDGMHRLKAALLKNADTIEVQFFDGSVFEAFVLAVRVNMQHGLPLSTSDRKAAAARIIESHPYWSDRLIGATTGLSHKTVAVVRRRASGEDSQLNGRLGLDGKVHPLTNSDGRLIAAELLQGVGKDASLRKIASAAGISPGTVRDVRERIKRGDNPVPVRTSRSAASRRPTLAPGSKKAMSEDAGTQGLTSDYIATSSRVNHTAALSRLRGDPALRFNEKGRALIRLLTTSLTAAAECRTLVGDVPTHCLGTVVELAEANARLWHEFGRQILQLSEERDEGQIAQA</sequence>
<gene>
    <name evidence="4" type="ORF">ACHIPV_27150</name>
    <name evidence="3" type="ORF">ACHIRB_30210</name>
</gene>
<keyword evidence="6" id="KW-1185">Reference proteome</keyword>
<dbReference type="EMBL" id="JBIMSP010000080">
    <property type="protein sequence ID" value="MFH5245523.1"/>
    <property type="molecule type" value="Genomic_DNA"/>
</dbReference>
<evidence type="ECO:0000256" key="1">
    <source>
        <dbReference type="SAM" id="MobiDB-lite"/>
    </source>
</evidence>
<dbReference type="RefSeq" id="WP_395126308.1">
    <property type="nucleotide sequence ID" value="NZ_JBIMSN010000161.1"/>
</dbReference>
<dbReference type="EMBL" id="JBIMSN010000161">
    <property type="protein sequence ID" value="MFH5232809.1"/>
    <property type="molecule type" value="Genomic_DNA"/>
</dbReference>
<dbReference type="Proteomes" id="UP001609176">
    <property type="component" value="Unassembled WGS sequence"/>
</dbReference>
<proteinExistence type="predicted"/>
<evidence type="ECO:0000313" key="5">
    <source>
        <dbReference type="Proteomes" id="UP001609176"/>
    </source>
</evidence>
<comment type="caution">
    <text evidence="4">The sequence shown here is derived from an EMBL/GenBank/DDBJ whole genome shotgun (WGS) entry which is preliminary data.</text>
</comment>
<feature type="compositionally biased region" description="Low complexity" evidence="1">
    <location>
        <begin position="230"/>
        <end position="244"/>
    </location>
</feature>
<dbReference type="SMART" id="SM00470">
    <property type="entry name" value="ParB"/>
    <property type="match status" value="1"/>
</dbReference>
<evidence type="ECO:0000313" key="6">
    <source>
        <dbReference type="Proteomes" id="UP001609219"/>
    </source>
</evidence>
<evidence type="ECO:0000313" key="4">
    <source>
        <dbReference type="EMBL" id="MFH5245523.1"/>
    </source>
</evidence>
<protein>
    <recommendedName>
        <fullName evidence="2">ParB-like N-terminal domain-containing protein</fullName>
    </recommendedName>
</protein>
<dbReference type="InterPro" id="IPR003115">
    <property type="entry name" value="ParB_N"/>
</dbReference>
<evidence type="ECO:0000259" key="2">
    <source>
        <dbReference type="SMART" id="SM00470"/>
    </source>
</evidence>
<organism evidence="4 5">
    <name type="scientific">Antrihabitans spumae</name>
    <dbReference type="NCBI Taxonomy" id="3373370"/>
    <lineage>
        <taxon>Bacteria</taxon>
        <taxon>Bacillati</taxon>
        <taxon>Actinomycetota</taxon>
        <taxon>Actinomycetes</taxon>
        <taxon>Mycobacteriales</taxon>
        <taxon>Nocardiaceae</taxon>
        <taxon>Antrihabitans</taxon>
    </lineage>
</organism>
<dbReference type="Proteomes" id="UP001609219">
    <property type="component" value="Unassembled WGS sequence"/>
</dbReference>